<dbReference type="EMBL" id="JAIMJA010000010">
    <property type="protein sequence ID" value="MCE2595311.1"/>
    <property type="molecule type" value="Genomic_DNA"/>
</dbReference>
<accession>A0ABS8WC34</accession>
<name>A0ABS8WC34_9GAMM</name>
<dbReference type="Proteomes" id="UP001201273">
    <property type="component" value="Unassembled WGS sequence"/>
</dbReference>
<keyword evidence="2" id="KW-1185">Reference proteome</keyword>
<dbReference type="RefSeq" id="WP_017096922.1">
    <property type="nucleotide sequence ID" value="NZ_JAIMJA010000010.1"/>
</dbReference>
<organism evidence="1 2">
    <name type="scientific">Motilimonas cestriensis</name>
    <dbReference type="NCBI Taxonomy" id="2742685"/>
    <lineage>
        <taxon>Bacteria</taxon>
        <taxon>Pseudomonadati</taxon>
        <taxon>Pseudomonadota</taxon>
        <taxon>Gammaproteobacteria</taxon>
        <taxon>Alteromonadales</taxon>
        <taxon>Alteromonadales genera incertae sedis</taxon>
        <taxon>Motilimonas</taxon>
    </lineage>
</organism>
<proteinExistence type="predicted"/>
<reference evidence="1 2" key="1">
    <citation type="journal article" date="2022" name="Environ. Microbiol. Rep.">
        <title>Eco-phylogenetic analyses reveal divergent evolution of vitamin B12 metabolism in the marine bacterial family 'Psychromonadaceae'.</title>
        <authorList>
            <person name="Jin X."/>
            <person name="Yang Y."/>
            <person name="Cao H."/>
            <person name="Gao B."/>
            <person name="Zhao Z."/>
        </authorList>
    </citation>
    <scope>NUCLEOTIDE SEQUENCE [LARGE SCALE GENOMIC DNA]</scope>
    <source>
        <strain evidence="1 2">MKS20</strain>
    </source>
</reference>
<evidence type="ECO:0000313" key="2">
    <source>
        <dbReference type="Proteomes" id="UP001201273"/>
    </source>
</evidence>
<protein>
    <submittedName>
        <fullName evidence="1">Uncharacterized protein</fullName>
    </submittedName>
</protein>
<sequence>MNMNDQDLGHKLKLKYGTAPNDPSANQLELIKRDIKALVAKGITPTENDWAEIVKRHCPSAGSYGYSGADTSDLITLLQLATKN</sequence>
<evidence type="ECO:0000313" key="1">
    <source>
        <dbReference type="EMBL" id="MCE2595311.1"/>
    </source>
</evidence>
<comment type="caution">
    <text evidence="1">The sequence shown here is derived from an EMBL/GenBank/DDBJ whole genome shotgun (WGS) entry which is preliminary data.</text>
</comment>
<gene>
    <name evidence="1" type="ORF">K6Y31_10840</name>
</gene>